<feature type="transmembrane region" description="Helical" evidence="1">
    <location>
        <begin position="53"/>
        <end position="73"/>
    </location>
</feature>
<dbReference type="Pfam" id="PF14317">
    <property type="entry name" value="YcxB"/>
    <property type="match status" value="1"/>
</dbReference>
<feature type="domain" description="YcxB-like C-terminal" evidence="2">
    <location>
        <begin position="95"/>
        <end position="147"/>
    </location>
</feature>
<proteinExistence type="predicted"/>
<dbReference type="InterPro" id="IPR025588">
    <property type="entry name" value="YcxB-like_C"/>
</dbReference>
<dbReference type="Proteomes" id="UP001595907">
    <property type="component" value="Unassembled WGS sequence"/>
</dbReference>
<keyword evidence="4" id="KW-1185">Reference proteome</keyword>
<evidence type="ECO:0000313" key="3">
    <source>
        <dbReference type="EMBL" id="MFC4262510.1"/>
    </source>
</evidence>
<accession>A0ABV8QS84</accession>
<dbReference type="RefSeq" id="WP_379707990.1">
    <property type="nucleotide sequence ID" value="NZ_JBHSCZ010000001.1"/>
</dbReference>
<keyword evidence="1" id="KW-1133">Transmembrane helix</keyword>
<evidence type="ECO:0000256" key="1">
    <source>
        <dbReference type="SAM" id="Phobius"/>
    </source>
</evidence>
<organism evidence="3 4">
    <name type="scientific">Ferruginibacter yonginensis</name>
    <dbReference type="NCBI Taxonomy" id="1310416"/>
    <lineage>
        <taxon>Bacteria</taxon>
        <taxon>Pseudomonadati</taxon>
        <taxon>Bacteroidota</taxon>
        <taxon>Chitinophagia</taxon>
        <taxon>Chitinophagales</taxon>
        <taxon>Chitinophagaceae</taxon>
        <taxon>Ferruginibacter</taxon>
    </lineage>
</organism>
<evidence type="ECO:0000313" key="4">
    <source>
        <dbReference type="Proteomes" id="UP001595907"/>
    </source>
</evidence>
<name>A0ABV8QS84_9BACT</name>
<dbReference type="EMBL" id="JBHSCZ010000001">
    <property type="protein sequence ID" value="MFC4262510.1"/>
    <property type="molecule type" value="Genomic_DNA"/>
</dbReference>
<protein>
    <submittedName>
        <fullName evidence="3">YcxB family protein</fullName>
    </submittedName>
</protein>
<comment type="caution">
    <text evidence="3">The sequence shown here is derived from an EMBL/GenBank/DDBJ whole genome shotgun (WGS) entry which is preliminary data.</text>
</comment>
<evidence type="ECO:0000259" key="2">
    <source>
        <dbReference type="Pfam" id="PF14317"/>
    </source>
</evidence>
<keyword evidence="1" id="KW-0472">Membrane</keyword>
<feature type="transmembrane region" description="Helical" evidence="1">
    <location>
        <begin position="27"/>
        <end position="47"/>
    </location>
</feature>
<keyword evidence="1" id="KW-0812">Transmembrane</keyword>
<reference evidence="4" key="1">
    <citation type="journal article" date="2019" name="Int. J. Syst. Evol. Microbiol.">
        <title>The Global Catalogue of Microorganisms (GCM) 10K type strain sequencing project: providing services to taxonomists for standard genome sequencing and annotation.</title>
        <authorList>
            <consortium name="The Broad Institute Genomics Platform"/>
            <consortium name="The Broad Institute Genome Sequencing Center for Infectious Disease"/>
            <person name="Wu L."/>
            <person name="Ma J."/>
        </authorList>
    </citation>
    <scope>NUCLEOTIDE SEQUENCE [LARGE SCALE GENOMIC DNA]</scope>
    <source>
        <strain evidence="4">CECT 8289</strain>
    </source>
</reference>
<gene>
    <name evidence="3" type="ORF">ACFOWM_06460</name>
</gene>
<sequence>MTSAPFTYQKSKVIQALRYHFISRPEIKVMMLVVNGFAILSAVLFYFKVVSPLAFLISSILWIVLMILFWFLLPQVIYKQTQTFKDSFSAVLGPQQFAIENARGHKGWDWATFSTWMESPHFFHLYFNPRSFFIIPKDAFVGDEEHEARKIFAAKIVKS</sequence>